<organism evidence="1 2">
    <name type="scientific">Aliiroseovarius zhejiangensis</name>
    <dbReference type="NCBI Taxonomy" id="1632025"/>
    <lineage>
        <taxon>Bacteria</taxon>
        <taxon>Pseudomonadati</taxon>
        <taxon>Pseudomonadota</taxon>
        <taxon>Alphaproteobacteria</taxon>
        <taxon>Rhodobacterales</taxon>
        <taxon>Paracoccaceae</taxon>
        <taxon>Aliiroseovarius</taxon>
    </lineage>
</organism>
<keyword evidence="2" id="KW-1185">Reference proteome</keyword>
<proteinExistence type="predicted"/>
<evidence type="ECO:0000313" key="1">
    <source>
        <dbReference type="EMBL" id="GHF09429.1"/>
    </source>
</evidence>
<protein>
    <submittedName>
        <fullName evidence="1">Uncharacterized protein</fullName>
    </submittedName>
</protein>
<sequence length="80" mass="8689">MRCFHRTHFQVNGWAASLSISFNGPLRTFAGAAIAAMQLPEPVIQGIVQQALADEGRLCGTFLPFAAAAQYPLTLRKTLE</sequence>
<gene>
    <name evidence="1" type="ORF">GCM10016455_32840</name>
</gene>
<reference evidence="2" key="1">
    <citation type="journal article" date="2019" name="Int. J. Syst. Evol. Microbiol.">
        <title>The Global Catalogue of Microorganisms (GCM) 10K type strain sequencing project: providing services to taxonomists for standard genome sequencing and annotation.</title>
        <authorList>
            <consortium name="The Broad Institute Genomics Platform"/>
            <consortium name="The Broad Institute Genome Sequencing Center for Infectious Disease"/>
            <person name="Wu L."/>
            <person name="Ma J."/>
        </authorList>
    </citation>
    <scope>NUCLEOTIDE SEQUENCE [LARGE SCALE GENOMIC DNA]</scope>
    <source>
        <strain evidence="2">KCTC 42443</strain>
    </source>
</reference>
<name>A0ABQ3JBH0_9RHOB</name>
<dbReference type="Proteomes" id="UP000609802">
    <property type="component" value="Unassembled WGS sequence"/>
</dbReference>
<comment type="caution">
    <text evidence="1">The sequence shown here is derived from an EMBL/GenBank/DDBJ whole genome shotgun (WGS) entry which is preliminary data.</text>
</comment>
<dbReference type="EMBL" id="BNCH01000013">
    <property type="protein sequence ID" value="GHF09429.1"/>
    <property type="molecule type" value="Genomic_DNA"/>
</dbReference>
<accession>A0ABQ3JBH0</accession>
<evidence type="ECO:0000313" key="2">
    <source>
        <dbReference type="Proteomes" id="UP000609802"/>
    </source>
</evidence>